<evidence type="ECO:0000313" key="1">
    <source>
        <dbReference type="EMBL" id="SPF42308.1"/>
    </source>
</evidence>
<dbReference type="InterPro" id="IPR051805">
    <property type="entry name" value="Dehydratase_Activator_Redct"/>
</dbReference>
<protein>
    <recommendedName>
        <fullName evidence="3">Activator of (R)-2-hydroxyglutaryl-CoA dehydratase</fullName>
    </recommendedName>
</protein>
<dbReference type="AlphaFoldDB" id="A0A2U3KRL2"/>
<evidence type="ECO:0000313" key="2">
    <source>
        <dbReference type="Proteomes" id="UP000238701"/>
    </source>
</evidence>
<name>A0A2U3KRL2_9BACT</name>
<sequence>MAQAAQLPIISHYTAYKPRPFTREERDKVTILYGGLTWKHERLMQGAMHNLKYNAEPLPNIAREDLDAGKELIDVGACCPTIFTTGSLVNFLKKEVQEHGKDEVNRKYVYLTAGACGPCRFGQYHESYAMALDGLGLRDFRLFLLAQDELDQGPGNGGGLDINMPMSLGIIWSILCGDLVTDLEYLTRPYEVNPGQTELVLRECVEQMYDVFLRRPDRGKKYKTLAWHLMSNYFTNALRDVRKKWEEIEVDHLRVKAKVKITGEFWLQTHEGEGNYNIKRWLEQEDSEVIPPPVAVWLHYLLHPTIRKLEHRNSKSKHPKAENLALHALERIYRGTYNRFRKALANLPHELPDQEELKRLAEPFYHFELRGGEGHMLIGKALHSYHHKTAHMICELSPYSCMPNTMSIGSMANVVGKYPDLLYAPIEVKGDAEVHALSRCQMILTEAKKRAQAEFEGVMDKTGLSVERIRKYEEQHPETRKATYFVPHRRYAGTATNYVMHLAYDKGLARA</sequence>
<dbReference type="OrthoDB" id="9780120at2"/>
<dbReference type="PANTHER" id="PTHR32329">
    <property type="entry name" value="BIFUNCTIONAL PROTEIN [INCLUDES 2-HYDROXYACYL-COA DEHYDRATASE (N-TER) AND ITS ACTIVATOR DOMAIN (C_TERM)-RELATED"/>
    <property type="match status" value="1"/>
</dbReference>
<dbReference type="PANTHER" id="PTHR32329:SF2">
    <property type="entry name" value="BIFUNCTIONAL PROTEIN [INCLUDES 2-HYDROXYACYL-COA DEHYDRATASE (N-TER) AND ITS ACTIVATOR DOMAIN (C_TERM)"/>
    <property type="match status" value="1"/>
</dbReference>
<proteinExistence type="predicted"/>
<evidence type="ECO:0008006" key="3">
    <source>
        <dbReference type="Google" id="ProtNLM"/>
    </source>
</evidence>
<accession>A0A2U3KRL2</accession>
<dbReference type="EMBL" id="OMOD01000138">
    <property type="protein sequence ID" value="SPF42308.1"/>
    <property type="molecule type" value="Genomic_DNA"/>
</dbReference>
<reference evidence="2" key="1">
    <citation type="submission" date="2018-02" db="EMBL/GenBank/DDBJ databases">
        <authorList>
            <person name="Hausmann B."/>
        </authorList>
    </citation>
    <scope>NUCLEOTIDE SEQUENCE [LARGE SCALE GENOMIC DNA]</scope>
    <source>
        <strain evidence="2">Peat soil MAG SbA1</strain>
    </source>
</reference>
<organism evidence="1 2">
    <name type="scientific">Candidatus Sulfotelmatobacter kueseliae</name>
    <dbReference type="NCBI Taxonomy" id="2042962"/>
    <lineage>
        <taxon>Bacteria</taxon>
        <taxon>Pseudomonadati</taxon>
        <taxon>Acidobacteriota</taxon>
        <taxon>Terriglobia</taxon>
        <taxon>Terriglobales</taxon>
        <taxon>Candidatus Korobacteraceae</taxon>
        <taxon>Candidatus Sulfotelmatobacter</taxon>
    </lineage>
</organism>
<dbReference type="Proteomes" id="UP000238701">
    <property type="component" value="Unassembled WGS sequence"/>
</dbReference>
<gene>
    <name evidence="1" type="ORF">SBA1_440006</name>
</gene>